<keyword evidence="6" id="KW-0472">Membrane</keyword>
<evidence type="ECO:0000256" key="5">
    <source>
        <dbReference type="ARBA" id="ARBA00023034"/>
    </source>
</evidence>
<feature type="domain" description="ENTH" evidence="9">
    <location>
        <begin position="26"/>
        <end position="165"/>
    </location>
</feature>
<evidence type="ECO:0000259" key="9">
    <source>
        <dbReference type="PROSITE" id="PS50942"/>
    </source>
</evidence>
<evidence type="ECO:0000256" key="8">
    <source>
        <dbReference type="ARBA" id="ARBA00023329"/>
    </source>
</evidence>
<organism evidence="10 11">
    <name type="scientific">Linum trigynum</name>
    <dbReference type="NCBI Taxonomy" id="586398"/>
    <lineage>
        <taxon>Eukaryota</taxon>
        <taxon>Viridiplantae</taxon>
        <taxon>Streptophyta</taxon>
        <taxon>Embryophyta</taxon>
        <taxon>Tracheophyta</taxon>
        <taxon>Spermatophyta</taxon>
        <taxon>Magnoliopsida</taxon>
        <taxon>eudicotyledons</taxon>
        <taxon>Gunneridae</taxon>
        <taxon>Pentapetalae</taxon>
        <taxon>rosids</taxon>
        <taxon>fabids</taxon>
        <taxon>Malpighiales</taxon>
        <taxon>Linaceae</taxon>
        <taxon>Linum</taxon>
    </lineage>
</organism>
<evidence type="ECO:0000256" key="3">
    <source>
        <dbReference type="ARBA" id="ARBA00004600"/>
    </source>
</evidence>
<comment type="subcellular location">
    <subcellularLocation>
        <location evidence="1">Cytoplasmic vesicle</location>
        <location evidence="1">Clathrin-coated vesicle</location>
    </subcellularLocation>
    <subcellularLocation>
        <location evidence="2">Golgi apparatus</location>
    </subcellularLocation>
    <subcellularLocation>
        <location evidence="3">Membrane</location>
        <location evidence="3">Clathrin-coated pit</location>
    </subcellularLocation>
</comment>
<dbReference type="AlphaFoldDB" id="A0AAV2EWQ8"/>
<dbReference type="GO" id="GO:0030136">
    <property type="term" value="C:clathrin-coated vesicle"/>
    <property type="evidence" value="ECO:0007669"/>
    <property type="project" value="UniProtKB-SubCell"/>
</dbReference>
<dbReference type="GO" id="GO:0005794">
    <property type="term" value="C:Golgi apparatus"/>
    <property type="evidence" value="ECO:0007669"/>
    <property type="project" value="UniProtKB-SubCell"/>
</dbReference>
<dbReference type="CDD" id="cd16987">
    <property type="entry name" value="ANTH_N_AP180_plant"/>
    <property type="match status" value="1"/>
</dbReference>
<dbReference type="GO" id="GO:0032050">
    <property type="term" value="F:clathrin heavy chain binding"/>
    <property type="evidence" value="ECO:0007669"/>
    <property type="project" value="TreeGrafter"/>
</dbReference>
<dbReference type="GO" id="GO:0006900">
    <property type="term" value="P:vesicle budding from membrane"/>
    <property type="evidence" value="ECO:0007669"/>
    <property type="project" value="TreeGrafter"/>
</dbReference>
<dbReference type="FunFam" id="1.25.40.90:FF:000035">
    <property type="entry name" value="Putative clathrin assembly protein At4g40080"/>
    <property type="match status" value="1"/>
</dbReference>
<dbReference type="InterPro" id="IPR011417">
    <property type="entry name" value="ANTH_dom"/>
</dbReference>
<dbReference type="GO" id="GO:0048268">
    <property type="term" value="P:clathrin coat assembly"/>
    <property type="evidence" value="ECO:0007669"/>
    <property type="project" value="InterPro"/>
</dbReference>
<dbReference type="GO" id="GO:0000149">
    <property type="term" value="F:SNARE binding"/>
    <property type="evidence" value="ECO:0007669"/>
    <property type="project" value="TreeGrafter"/>
</dbReference>
<dbReference type="SUPFAM" id="SSF48464">
    <property type="entry name" value="ENTH/VHS domain"/>
    <property type="match status" value="1"/>
</dbReference>
<keyword evidence="4" id="KW-0254">Endocytosis</keyword>
<name>A0AAV2EWQ8_9ROSI</name>
<gene>
    <name evidence="10" type="ORF">LTRI10_LOCUS31066</name>
</gene>
<dbReference type="GO" id="GO:0005546">
    <property type="term" value="F:phosphatidylinositol-4,5-bisphosphate binding"/>
    <property type="evidence" value="ECO:0007669"/>
    <property type="project" value="TreeGrafter"/>
</dbReference>
<sequence length="352" mass="38616">MGRHRGRLRILVGIVKDKSSFLKAFLISPAKPKLRLAILRATSHAAASPPSDRSISGVLSLGGHGSRRTAGTCIESLMDRLHATKSAYVAIKCLFTVHAVLTKGSFILKDQLSVYPASGGRNSLNLSKFRDGSDPESWELSSWVRWYAAVIEQNLAVSRTLGRFLSAAAAGGGKEEAILEKPNGDLITEVEILVDFAQSVCEAPNSLQLQKNDLVYEVVKSVGEDYRLVQREILIRVGEFRERKLRSLSFGELTRLVAELRRLEGCRERLSLLFVIGKRNDALWEAVAETVKEISEAVMEKDEMKRLVPVTAAVRSVRWMPAAARNGSIELGRVVEAAKVGGHNGGGSIDWL</sequence>
<evidence type="ECO:0000256" key="2">
    <source>
        <dbReference type="ARBA" id="ARBA00004555"/>
    </source>
</evidence>
<dbReference type="InterPro" id="IPR045192">
    <property type="entry name" value="AP180-like"/>
</dbReference>
<dbReference type="Proteomes" id="UP001497516">
    <property type="component" value="Chromosome 5"/>
</dbReference>
<keyword evidence="5" id="KW-0333">Golgi apparatus</keyword>
<keyword evidence="11" id="KW-1185">Reference proteome</keyword>
<keyword evidence="8" id="KW-0968">Cytoplasmic vesicle</keyword>
<dbReference type="GO" id="GO:0005905">
    <property type="term" value="C:clathrin-coated pit"/>
    <property type="evidence" value="ECO:0007669"/>
    <property type="project" value="UniProtKB-SubCell"/>
</dbReference>
<dbReference type="GO" id="GO:0005545">
    <property type="term" value="F:1-phosphatidylinositol binding"/>
    <property type="evidence" value="ECO:0007669"/>
    <property type="project" value="TreeGrafter"/>
</dbReference>
<evidence type="ECO:0000313" key="10">
    <source>
        <dbReference type="EMBL" id="CAL1390269.1"/>
    </source>
</evidence>
<reference evidence="10 11" key="1">
    <citation type="submission" date="2024-04" db="EMBL/GenBank/DDBJ databases">
        <authorList>
            <person name="Fracassetti M."/>
        </authorList>
    </citation>
    <scope>NUCLEOTIDE SEQUENCE [LARGE SCALE GENOMIC DNA]</scope>
</reference>
<dbReference type="EMBL" id="OZ034818">
    <property type="protein sequence ID" value="CAL1390269.1"/>
    <property type="molecule type" value="Genomic_DNA"/>
</dbReference>
<evidence type="ECO:0000256" key="1">
    <source>
        <dbReference type="ARBA" id="ARBA00004132"/>
    </source>
</evidence>
<keyword evidence="7" id="KW-0168">Coated pit</keyword>
<dbReference type="GO" id="GO:0072583">
    <property type="term" value="P:clathrin-dependent endocytosis"/>
    <property type="evidence" value="ECO:0007669"/>
    <property type="project" value="InterPro"/>
</dbReference>
<evidence type="ECO:0000256" key="4">
    <source>
        <dbReference type="ARBA" id="ARBA00022583"/>
    </source>
</evidence>
<evidence type="ECO:0000256" key="7">
    <source>
        <dbReference type="ARBA" id="ARBA00023176"/>
    </source>
</evidence>
<evidence type="ECO:0000256" key="6">
    <source>
        <dbReference type="ARBA" id="ARBA00023136"/>
    </source>
</evidence>
<evidence type="ECO:0000313" key="11">
    <source>
        <dbReference type="Proteomes" id="UP001497516"/>
    </source>
</evidence>
<dbReference type="InterPro" id="IPR013809">
    <property type="entry name" value="ENTH"/>
</dbReference>
<proteinExistence type="predicted"/>
<dbReference type="Gene3D" id="1.25.40.90">
    <property type="match status" value="1"/>
</dbReference>
<dbReference type="SMART" id="SM00273">
    <property type="entry name" value="ENTH"/>
    <property type="match status" value="1"/>
</dbReference>
<dbReference type="Pfam" id="PF07651">
    <property type="entry name" value="ANTH"/>
    <property type="match status" value="1"/>
</dbReference>
<dbReference type="InterPro" id="IPR008942">
    <property type="entry name" value="ENTH_VHS"/>
</dbReference>
<dbReference type="PANTHER" id="PTHR22951">
    <property type="entry name" value="CLATHRIN ASSEMBLY PROTEIN"/>
    <property type="match status" value="1"/>
</dbReference>
<dbReference type="InterPro" id="IPR048050">
    <property type="entry name" value="ANTH_N_plant"/>
</dbReference>
<dbReference type="PANTHER" id="PTHR22951:SF24">
    <property type="entry name" value="ENTH DOMAIN-CONTAINING PROTEIN"/>
    <property type="match status" value="1"/>
</dbReference>
<dbReference type="PROSITE" id="PS50942">
    <property type="entry name" value="ENTH"/>
    <property type="match status" value="1"/>
</dbReference>
<protein>
    <recommendedName>
        <fullName evidence="9">ENTH domain-containing protein</fullName>
    </recommendedName>
</protein>
<accession>A0AAV2EWQ8</accession>